<organism evidence="3 4">
    <name type="scientific">Chionoecetes opilio</name>
    <name type="common">Atlantic snow crab</name>
    <name type="synonym">Cancer opilio</name>
    <dbReference type="NCBI Taxonomy" id="41210"/>
    <lineage>
        <taxon>Eukaryota</taxon>
        <taxon>Metazoa</taxon>
        <taxon>Ecdysozoa</taxon>
        <taxon>Arthropoda</taxon>
        <taxon>Crustacea</taxon>
        <taxon>Multicrustacea</taxon>
        <taxon>Malacostraca</taxon>
        <taxon>Eumalacostraca</taxon>
        <taxon>Eucarida</taxon>
        <taxon>Decapoda</taxon>
        <taxon>Pleocyemata</taxon>
        <taxon>Brachyura</taxon>
        <taxon>Eubrachyura</taxon>
        <taxon>Majoidea</taxon>
        <taxon>Majidae</taxon>
        <taxon>Chionoecetes</taxon>
    </lineage>
</organism>
<name>A0A8J4YE41_CHIOP</name>
<reference evidence="3" key="1">
    <citation type="submission" date="2020-07" db="EMBL/GenBank/DDBJ databases">
        <title>The High-quality genome of the commercially important snow crab, Chionoecetes opilio.</title>
        <authorList>
            <person name="Jeong J.-H."/>
            <person name="Ryu S."/>
        </authorList>
    </citation>
    <scope>NUCLEOTIDE SEQUENCE</scope>
    <source>
        <strain evidence="3">MADBK_172401_WGS</strain>
        <tissue evidence="3">Digestive gland</tissue>
    </source>
</reference>
<dbReference type="GO" id="GO:0008080">
    <property type="term" value="F:N-acetyltransferase activity"/>
    <property type="evidence" value="ECO:0007669"/>
    <property type="project" value="InterPro"/>
</dbReference>
<evidence type="ECO:0000256" key="2">
    <source>
        <dbReference type="SAM" id="Phobius"/>
    </source>
</evidence>
<keyword evidence="2" id="KW-0812">Transmembrane</keyword>
<sequence length="183" mass="20432">MASPGGPVCVVRRYRTEDKAQVQDIISKAAMETVYDIFWAATFSEVFPQVALLMIAFAYIGLGVYFYFCLLGIPAAVAIIYATVWLAHKVKALELGQEVSNIRQLFLQDPDRCFWVAEVLEGSEPSKLDALMNKMKKVEYYFMSEAESGVREAEVGGARRQVVGLLSLTKSLRGGVKGWLRHL</sequence>
<feature type="transmembrane region" description="Helical" evidence="2">
    <location>
        <begin position="65"/>
        <end position="87"/>
    </location>
</feature>
<accession>A0A8J4YE41</accession>
<dbReference type="EMBL" id="JACEEZ010009408">
    <property type="protein sequence ID" value="KAG0722534.1"/>
    <property type="molecule type" value="Genomic_DNA"/>
</dbReference>
<feature type="transmembrane region" description="Helical" evidence="2">
    <location>
        <begin position="37"/>
        <end position="59"/>
    </location>
</feature>
<dbReference type="Proteomes" id="UP000770661">
    <property type="component" value="Unassembled WGS sequence"/>
</dbReference>
<keyword evidence="1" id="KW-0808">Transferase</keyword>
<keyword evidence="2" id="KW-0472">Membrane</keyword>
<keyword evidence="2" id="KW-1133">Transmembrane helix</keyword>
<dbReference type="OrthoDB" id="41532at2759"/>
<protein>
    <submittedName>
        <fullName evidence="3">Uncharacterized protein</fullName>
    </submittedName>
</protein>
<keyword evidence="4" id="KW-1185">Reference proteome</keyword>
<gene>
    <name evidence="3" type="ORF">GWK47_044316</name>
</gene>
<evidence type="ECO:0000313" key="4">
    <source>
        <dbReference type="Proteomes" id="UP000770661"/>
    </source>
</evidence>
<dbReference type="PANTHER" id="PTHR13947:SF37">
    <property type="entry name" value="LD18367P"/>
    <property type="match status" value="1"/>
</dbReference>
<comment type="caution">
    <text evidence="3">The sequence shown here is derived from an EMBL/GenBank/DDBJ whole genome shotgun (WGS) entry which is preliminary data.</text>
</comment>
<dbReference type="InterPro" id="IPR050769">
    <property type="entry name" value="NAT_camello-type"/>
</dbReference>
<evidence type="ECO:0000256" key="1">
    <source>
        <dbReference type="ARBA" id="ARBA00022679"/>
    </source>
</evidence>
<dbReference type="AlphaFoldDB" id="A0A8J4YE41"/>
<evidence type="ECO:0000313" key="3">
    <source>
        <dbReference type="EMBL" id="KAG0722534.1"/>
    </source>
</evidence>
<dbReference type="PANTHER" id="PTHR13947">
    <property type="entry name" value="GNAT FAMILY N-ACETYLTRANSFERASE"/>
    <property type="match status" value="1"/>
</dbReference>
<proteinExistence type="predicted"/>